<accession>A0A2M7UYJ1</accession>
<organism evidence="1 2">
    <name type="scientific">Candidatus Nealsonbacteria bacterium CG_4_10_14_0_2_um_filter_38_17</name>
    <dbReference type="NCBI Taxonomy" id="1974680"/>
    <lineage>
        <taxon>Bacteria</taxon>
        <taxon>Candidatus Nealsoniibacteriota</taxon>
    </lineage>
</organism>
<sequence>MLGLRSRSGCFGEVGKARRITLPKLRACGEERRRVFGYGRIPLKIPCALGTGSFISFIISEKGKTGKPR</sequence>
<name>A0A2M7UYJ1_9BACT</name>
<dbReference type="AlphaFoldDB" id="A0A2M7UYJ1"/>
<evidence type="ECO:0000313" key="1">
    <source>
        <dbReference type="EMBL" id="PIZ89043.1"/>
    </source>
</evidence>
<comment type="caution">
    <text evidence="1">The sequence shown here is derived from an EMBL/GenBank/DDBJ whole genome shotgun (WGS) entry which is preliminary data.</text>
</comment>
<dbReference type="Proteomes" id="UP000230760">
    <property type="component" value="Unassembled WGS sequence"/>
</dbReference>
<gene>
    <name evidence="1" type="ORF">COX90_01400</name>
</gene>
<proteinExistence type="predicted"/>
<reference evidence="2" key="1">
    <citation type="submission" date="2017-09" db="EMBL/GenBank/DDBJ databases">
        <title>Depth-based differentiation of microbial function through sediment-hosted aquifers and enrichment of novel symbionts in the deep terrestrial subsurface.</title>
        <authorList>
            <person name="Probst A.J."/>
            <person name="Ladd B."/>
            <person name="Jarett J.K."/>
            <person name="Geller-Mcgrath D.E."/>
            <person name="Sieber C.M.K."/>
            <person name="Emerson J.B."/>
            <person name="Anantharaman K."/>
            <person name="Thomas B.C."/>
            <person name="Malmstrom R."/>
            <person name="Stieglmeier M."/>
            <person name="Klingl A."/>
            <person name="Woyke T."/>
            <person name="Ryan C.M."/>
            <person name="Banfield J.F."/>
        </authorList>
    </citation>
    <scope>NUCLEOTIDE SEQUENCE [LARGE SCALE GENOMIC DNA]</scope>
</reference>
<protein>
    <submittedName>
        <fullName evidence="1">Uncharacterized protein</fullName>
    </submittedName>
</protein>
<evidence type="ECO:0000313" key="2">
    <source>
        <dbReference type="Proteomes" id="UP000230760"/>
    </source>
</evidence>
<dbReference type="EMBL" id="PFPB01000029">
    <property type="protein sequence ID" value="PIZ89043.1"/>
    <property type="molecule type" value="Genomic_DNA"/>
</dbReference>